<sequence>MMDKDVNQFLESRFSSFTKKELDEYITSCNLNNNVLLKGIFVNDVHIGNIKLDIDNNHKFAFLGILVGDKSFHNKNVGKQAVLLMLHLAKEIKLNKILAGIYACNANSLSLFKSLGFVQSGLFKKHYIYNGEYVDKIIMEYIL</sequence>
<dbReference type="Pfam" id="PF13420">
    <property type="entry name" value="Acetyltransf_4"/>
    <property type="match status" value="1"/>
</dbReference>
<dbReference type="InterPro" id="IPR000182">
    <property type="entry name" value="GNAT_dom"/>
</dbReference>
<dbReference type="InterPro" id="IPR016181">
    <property type="entry name" value="Acyl_CoA_acyltransferase"/>
</dbReference>
<dbReference type="GO" id="GO:0016747">
    <property type="term" value="F:acyltransferase activity, transferring groups other than amino-acyl groups"/>
    <property type="evidence" value="ECO:0007669"/>
    <property type="project" value="InterPro"/>
</dbReference>
<keyword evidence="2" id="KW-0808">Transferase</keyword>
<evidence type="ECO:0000259" key="1">
    <source>
        <dbReference type="PROSITE" id="PS51186"/>
    </source>
</evidence>
<feature type="domain" description="N-acetyltransferase" evidence="1">
    <location>
        <begin position="1"/>
        <end position="140"/>
    </location>
</feature>
<dbReference type="SUPFAM" id="SSF55729">
    <property type="entry name" value="Acyl-CoA N-acyltransferases (Nat)"/>
    <property type="match status" value="1"/>
</dbReference>
<dbReference type="AlphaFoldDB" id="A0A3B1DWA2"/>
<evidence type="ECO:0000313" key="2">
    <source>
        <dbReference type="EMBL" id="VAY86378.1"/>
    </source>
</evidence>
<name>A0A3B1DWA2_9ZZZZ</name>
<dbReference type="EMBL" id="UOYO01000010">
    <property type="protein sequence ID" value="VAY86378.1"/>
    <property type="molecule type" value="Genomic_DNA"/>
</dbReference>
<gene>
    <name evidence="2" type="ORF">MNB_ARC-1_296</name>
</gene>
<dbReference type="PANTHER" id="PTHR43415">
    <property type="entry name" value="SPERMIDINE N(1)-ACETYLTRANSFERASE"/>
    <property type="match status" value="1"/>
</dbReference>
<protein>
    <submittedName>
        <fullName evidence="2">Acetyltransferase</fullName>
    </submittedName>
</protein>
<proteinExistence type="predicted"/>
<dbReference type="PROSITE" id="PS51186">
    <property type="entry name" value="GNAT"/>
    <property type="match status" value="1"/>
</dbReference>
<organism evidence="2">
    <name type="scientific">hydrothermal vent metagenome</name>
    <dbReference type="NCBI Taxonomy" id="652676"/>
    <lineage>
        <taxon>unclassified sequences</taxon>
        <taxon>metagenomes</taxon>
        <taxon>ecological metagenomes</taxon>
    </lineage>
</organism>
<dbReference type="Gene3D" id="3.40.630.30">
    <property type="match status" value="1"/>
</dbReference>
<reference evidence="2" key="1">
    <citation type="submission" date="2018-10" db="EMBL/GenBank/DDBJ databases">
        <authorList>
            <person name="Aoki K."/>
        </authorList>
    </citation>
    <scope>NUCLEOTIDE SEQUENCE</scope>
</reference>
<accession>A0A3B1DWA2</accession>
<dbReference type="PANTHER" id="PTHR43415:SF3">
    <property type="entry name" value="GNAT-FAMILY ACETYLTRANSFERASE"/>
    <property type="match status" value="1"/>
</dbReference>